<protein>
    <recommendedName>
        <fullName evidence="4">PGG domain-containing protein</fullName>
    </recommendedName>
</protein>
<dbReference type="Proteomes" id="UP001472677">
    <property type="component" value="Unassembled WGS sequence"/>
</dbReference>
<dbReference type="PROSITE" id="PS50297">
    <property type="entry name" value="ANK_REP_REGION"/>
    <property type="match status" value="2"/>
</dbReference>
<sequence>MDESLRRAASTGNVSELYNLIRGDGNILRRFDEVEFIDTPLHVAAEEGCIGFVIEIMNLKPLLARKLNQQGLSPMHLAVKKGHTEIVLRLLEIHKDLVRIRGRKGKTPLHYISKVGDHDGLLDAFLEACPDSIRDVTTRNRTSLHIAVRNRRLDVLRALIRTLRKKDYYREVVNRKDEDGNTALHIAASDNQPQMLKLLLECKADKHAINHDGLTAFDLANRHNNKESISVLRDSFSPGLSNFKHKLKRQITEYMTKASSLIFDDIDSISSEDRSTLLVILGLLLTATYQTTLSPPSGVSQGQSSSTSISTSTGVGEIGKSVLKQATFLVFYIPTYIAFLVAFFLTLALLKPFPRGFRTLLQMLLAFLAVCFVESIGFIAPTILAKKVIAIFSILFFYSNNVHVHYASSFETERVNSGRLFVSVGSVCHWQSYWRKVRPENSGDKFKEFKQNDVRDSDGSNRDENLWGRERYPKNQSKKKEIEAGNMVHVVRVSEIDFKDESAISKISKNCDVDAEQNKSESNSESVRSKTQVPRIVGLQEEKVNLFNKGENNPILKILGSPSSGSSKPSWVEVVCKSVTIGHNREMTELAQNSISDSVRNDGSYLGLGRHKTDLVESVSDMEQEILFGPYETHGGKGLSRQKEKKNTLDNIMSKSDGIIFRPGAKGDSIYI</sequence>
<evidence type="ECO:0000313" key="5">
    <source>
        <dbReference type="EMBL" id="KAK8508243.1"/>
    </source>
</evidence>
<keyword evidence="3" id="KW-1133">Transmembrane helix</keyword>
<dbReference type="Pfam" id="PF13857">
    <property type="entry name" value="Ank_5"/>
    <property type="match status" value="1"/>
</dbReference>
<feature type="transmembrane region" description="Helical" evidence="3">
    <location>
        <begin position="329"/>
        <end position="350"/>
    </location>
</feature>
<dbReference type="Pfam" id="PF13962">
    <property type="entry name" value="PGG"/>
    <property type="match status" value="1"/>
</dbReference>
<dbReference type="PROSITE" id="PS50088">
    <property type="entry name" value="ANK_REPEAT"/>
    <property type="match status" value="2"/>
</dbReference>
<dbReference type="PANTHER" id="PTHR24128">
    <property type="entry name" value="HOMEOBOX PROTEIN WARIAI"/>
    <property type="match status" value="1"/>
</dbReference>
<evidence type="ECO:0000256" key="2">
    <source>
        <dbReference type="SAM" id="MobiDB-lite"/>
    </source>
</evidence>
<dbReference type="InterPro" id="IPR026961">
    <property type="entry name" value="PGG_dom"/>
</dbReference>
<feature type="domain" description="PGG" evidence="4">
    <location>
        <begin position="272"/>
        <end position="377"/>
    </location>
</feature>
<keyword evidence="3" id="KW-0472">Membrane</keyword>
<feature type="region of interest" description="Disordered" evidence="2">
    <location>
        <begin position="447"/>
        <end position="479"/>
    </location>
</feature>
<organism evidence="5 6">
    <name type="scientific">Hibiscus sabdariffa</name>
    <name type="common">roselle</name>
    <dbReference type="NCBI Taxonomy" id="183260"/>
    <lineage>
        <taxon>Eukaryota</taxon>
        <taxon>Viridiplantae</taxon>
        <taxon>Streptophyta</taxon>
        <taxon>Embryophyta</taxon>
        <taxon>Tracheophyta</taxon>
        <taxon>Spermatophyta</taxon>
        <taxon>Magnoliopsida</taxon>
        <taxon>eudicotyledons</taxon>
        <taxon>Gunneridae</taxon>
        <taxon>Pentapetalae</taxon>
        <taxon>rosids</taxon>
        <taxon>malvids</taxon>
        <taxon>Malvales</taxon>
        <taxon>Malvaceae</taxon>
        <taxon>Malvoideae</taxon>
        <taxon>Hibiscus</taxon>
    </lineage>
</organism>
<evidence type="ECO:0000256" key="3">
    <source>
        <dbReference type="SAM" id="Phobius"/>
    </source>
</evidence>
<accession>A0ABR2BM75</accession>
<reference evidence="5 6" key="1">
    <citation type="journal article" date="2024" name="G3 (Bethesda)">
        <title>Genome assembly of Hibiscus sabdariffa L. provides insights into metabolisms of medicinal natural products.</title>
        <authorList>
            <person name="Kim T."/>
        </authorList>
    </citation>
    <scope>NUCLEOTIDE SEQUENCE [LARGE SCALE GENOMIC DNA]</scope>
    <source>
        <strain evidence="5">TK-2024</strain>
        <tissue evidence="5">Old leaves</tissue>
    </source>
</reference>
<name>A0ABR2BM75_9ROSI</name>
<evidence type="ECO:0000313" key="6">
    <source>
        <dbReference type="Proteomes" id="UP001472677"/>
    </source>
</evidence>
<evidence type="ECO:0000259" key="4">
    <source>
        <dbReference type="Pfam" id="PF13962"/>
    </source>
</evidence>
<feature type="transmembrane region" description="Helical" evidence="3">
    <location>
        <begin position="362"/>
        <end position="384"/>
    </location>
</feature>
<dbReference type="SMART" id="SM00248">
    <property type="entry name" value="ANK"/>
    <property type="match status" value="6"/>
</dbReference>
<dbReference type="InterPro" id="IPR002110">
    <property type="entry name" value="Ankyrin_rpt"/>
</dbReference>
<dbReference type="EMBL" id="JBBPBM010000103">
    <property type="protein sequence ID" value="KAK8508243.1"/>
    <property type="molecule type" value="Genomic_DNA"/>
</dbReference>
<feature type="repeat" description="ANK" evidence="1">
    <location>
        <begin position="179"/>
        <end position="211"/>
    </location>
</feature>
<feature type="compositionally biased region" description="Polar residues" evidence="2">
    <location>
        <begin position="520"/>
        <end position="532"/>
    </location>
</feature>
<keyword evidence="3" id="KW-0812">Transmembrane</keyword>
<gene>
    <name evidence="5" type="ORF">V6N12_019422</name>
</gene>
<dbReference type="SUPFAM" id="SSF48403">
    <property type="entry name" value="Ankyrin repeat"/>
    <property type="match status" value="1"/>
</dbReference>
<dbReference type="InterPro" id="IPR036770">
    <property type="entry name" value="Ankyrin_rpt-contain_sf"/>
</dbReference>
<feature type="region of interest" description="Disordered" evidence="2">
    <location>
        <begin position="513"/>
        <end position="533"/>
    </location>
</feature>
<dbReference type="Pfam" id="PF12796">
    <property type="entry name" value="Ank_2"/>
    <property type="match status" value="1"/>
</dbReference>
<proteinExistence type="predicted"/>
<feature type="repeat" description="ANK" evidence="1">
    <location>
        <begin position="70"/>
        <end position="92"/>
    </location>
</feature>
<dbReference type="PANTHER" id="PTHR24128:SF46">
    <property type="entry name" value="ALPHA-LATROTOXIN-LHE1A-LIKE ISOFORM X1"/>
    <property type="match status" value="1"/>
</dbReference>
<keyword evidence="6" id="KW-1185">Reference proteome</keyword>
<evidence type="ECO:0000256" key="1">
    <source>
        <dbReference type="PROSITE-ProRule" id="PRU00023"/>
    </source>
</evidence>
<keyword evidence="1" id="KW-0040">ANK repeat</keyword>
<dbReference type="Gene3D" id="1.25.40.20">
    <property type="entry name" value="Ankyrin repeat-containing domain"/>
    <property type="match status" value="1"/>
</dbReference>
<comment type="caution">
    <text evidence="5">The sequence shown here is derived from an EMBL/GenBank/DDBJ whole genome shotgun (WGS) entry which is preliminary data.</text>
</comment>